<dbReference type="CDD" id="cd00146">
    <property type="entry name" value="PKD"/>
    <property type="match status" value="1"/>
</dbReference>
<feature type="domain" description="PKD" evidence="1">
    <location>
        <begin position="565"/>
        <end position="653"/>
    </location>
</feature>
<accession>A0A250J288</accession>
<dbReference type="KEGG" id="cfus:CYFUS_003108"/>
<gene>
    <name evidence="2" type="ORF">CYFUS_003108</name>
</gene>
<dbReference type="Gene3D" id="2.60.40.10">
    <property type="entry name" value="Immunoglobulins"/>
    <property type="match status" value="2"/>
</dbReference>
<dbReference type="SUPFAM" id="SSF51445">
    <property type="entry name" value="(Trans)glycosidases"/>
    <property type="match status" value="1"/>
</dbReference>
<evidence type="ECO:0000313" key="3">
    <source>
        <dbReference type="Proteomes" id="UP000217257"/>
    </source>
</evidence>
<sequence>MNAQQWCHVVWMGLSRTLRGARPSTPWLAGWMVLISLPGSAQTTIAIDAGANRRGISPSIYGVAHATQAQLSELNSPLNRNGGNAASRYNWEQNASNRGRDWYFESLAHDSAEPGGEVDEFIASTRAAGAQPAVTIPTVGWAARLGPNRSRLASFSILKYGPQTASDTVWFPDAGNGIRLLDGEFVVNDPNDANTPVDPDFQAGWIQHLREQWGTAAQGGIRLFAMDNEPSLWYSNHRDVHPVGATLEEVRDKHIAYASMVKSVEPNALVMGPEEWGWSGYFYSGYDQQYANEREEYTEFPDREAHGNVDYLPWWLGELRQHEQATGRRLLDIFTVHYYPQGGEFSTNVTTAMQLRRNRSTRSLWDPNYVDETWINDEVTLIPRLKGWVQSYYPGTKVGITEYNWGAENHINGAIAQADVLGIFGREGLDYGIRWETPAESTPTFKAMKLYRNYDGKKSAFGDLSVSCTVPNPDELSAFAAERSSDGALTVMVLNKALTGTTSISLQLARFNAGTISQRWQLTSANTITRLTDASVSGGRLSTTVPASSITLFVIPAKSSTNQPPVARITATPSTGSAPLLVSFNGSTSTDPDGTIASYVWSFGDGQQGSGATVTHSYTNPGNYTAKLTVTDSGGASASATVAITVTTTSSSLAAPTNFYAVASGSNVTMRWKDNSEDEEGFILERAVETWPLQFEIIGRTGANATVFVDSDVPVGDYVYRARAFSGTAVSAYSNQDGAEVQ</sequence>
<dbReference type="InterPro" id="IPR024745">
    <property type="entry name" value="GH44_cat"/>
</dbReference>
<organism evidence="2 3">
    <name type="scientific">Cystobacter fuscus</name>
    <dbReference type="NCBI Taxonomy" id="43"/>
    <lineage>
        <taxon>Bacteria</taxon>
        <taxon>Pseudomonadati</taxon>
        <taxon>Myxococcota</taxon>
        <taxon>Myxococcia</taxon>
        <taxon>Myxococcales</taxon>
        <taxon>Cystobacterineae</taxon>
        <taxon>Archangiaceae</taxon>
        <taxon>Cystobacter</taxon>
    </lineage>
</organism>
<dbReference type="Gene3D" id="2.60.40.1180">
    <property type="entry name" value="Golgi alpha-mannosidase II"/>
    <property type="match status" value="1"/>
</dbReference>
<evidence type="ECO:0000313" key="2">
    <source>
        <dbReference type="EMBL" id="ATB37683.1"/>
    </source>
</evidence>
<dbReference type="PROSITE" id="PS50093">
    <property type="entry name" value="PKD"/>
    <property type="match status" value="1"/>
</dbReference>
<dbReference type="EMBL" id="CP022098">
    <property type="protein sequence ID" value="ATB37683.1"/>
    <property type="molecule type" value="Genomic_DNA"/>
</dbReference>
<dbReference type="InterPro" id="IPR022409">
    <property type="entry name" value="PKD/Chitinase_dom"/>
</dbReference>
<dbReference type="Pfam" id="PF12891">
    <property type="entry name" value="Glyco_hydro_44"/>
    <property type="match status" value="1"/>
</dbReference>
<dbReference type="AlphaFoldDB" id="A0A250J288"/>
<dbReference type="SMART" id="SM00089">
    <property type="entry name" value="PKD"/>
    <property type="match status" value="1"/>
</dbReference>
<dbReference type="InterPro" id="IPR013780">
    <property type="entry name" value="Glyco_hydro_b"/>
</dbReference>
<proteinExistence type="predicted"/>
<reference evidence="2 3" key="1">
    <citation type="submission" date="2017-06" db="EMBL/GenBank/DDBJ databases">
        <title>Sequencing and comparative analysis of myxobacterial genomes.</title>
        <authorList>
            <person name="Rupp O."/>
            <person name="Goesmann A."/>
            <person name="Sogaard-Andersen L."/>
        </authorList>
    </citation>
    <scope>NUCLEOTIDE SEQUENCE [LARGE SCALE GENOMIC DNA]</scope>
    <source>
        <strain evidence="2 3">DSM 52655</strain>
    </source>
</reference>
<dbReference type="InterPro" id="IPR035986">
    <property type="entry name" value="PKD_dom_sf"/>
</dbReference>
<dbReference type="Pfam" id="PF18911">
    <property type="entry name" value="PKD_4"/>
    <property type="match status" value="1"/>
</dbReference>
<protein>
    <submittedName>
        <fullName evidence="2">Cellulase</fullName>
    </submittedName>
</protein>
<dbReference type="RefSeq" id="WP_232537585.1">
    <property type="nucleotide sequence ID" value="NZ_CP022098.1"/>
</dbReference>
<dbReference type="InterPro" id="IPR013783">
    <property type="entry name" value="Ig-like_fold"/>
</dbReference>
<dbReference type="Proteomes" id="UP000217257">
    <property type="component" value="Chromosome"/>
</dbReference>
<evidence type="ECO:0000259" key="1">
    <source>
        <dbReference type="PROSITE" id="PS50093"/>
    </source>
</evidence>
<dbReference type="SUPFAM" id="SSF49299">
    <property type="entry name" value="PKD domain"/>
    <property type="match status" value="1"/>
</dbReference>
<dbReference type="InterPro" id="IPR017853">
    <property type="entry name" value="GH"/>
</dbReference>
<dbReference type="Gene3D" id="3.20.20.80">
    <property type="entry name" value="Glycosidases"/>
    <property type="match status" value="1"/>
</dbReference>
<name>A0A250J288_9BACT</name>
<dbReference type="InterPro" id="IPR000601">
    <property type="entry name" value="PKD_dom"/>
</dbReference>